<comment type="caution">
    <text evidence="5">The sequence shown here is derived from an EMBL/GenBank/DDBJ whole genome shotgun (WGS) entry which is preliminary data.</text>
</comment>
<dbReference type="InterPro" id="IPR002401">
    <property type="entry name" value="Cyt_P450_E_grp-I"/>
</dbReference>
<sequence length="573" mass="65104">MILYLLLGSALAYLAWSLVCLEINVKRARSMGIPLVRVPIDPVRNVPWMIIQPHVWAILDRLPIKWSSYPNFVRLLHRGWHFREKADTALQFGPVWAIVTPMMIYLHITDPQAINDIFSRRWDFQRPVHEYNTLNVYGLSISTAGTEDWARHRKAMAAPFNESIMKFVWDEGVRQSEAMGRAWRAASTTQAHSEIPSIRKDVRTISLNVLSATGFRKSYPFKASHETSVQADDEAGYRKTLSTVLDNAILIMLIPYRYLKGPFVPKQLVEVGDAARGFKTHLTAMLEDEVTASKEGRPVSGGIMSGFVHSLEQHRKEVITSPELKTSKDGKKGLTVDEILSNLFVINFAGHDTTANTLTYSLYLLSVYPEVQDWLAEEISAMTKDIPVEEWEYQELFPRLVRCRAILLETLRVYAPVMVMTKWTANNAQTLKVGDRVITIPDNTRTMMHLLAIQLHPQYWSDSYTWTPSRWVKPEDGTSGGPGREVLSEPTANTYFPWSDGPQNCPGKKFSEVESVAILACLFRKSRLLIRKMPGEADDSAKKRALACINHANHDLLLRMEDPDQVKLVCVEH</sequence>
<dbReference type="Pfam" id="PF00067">
    <property type="entry name" value="p450"/>
    <property type="match status" value="1"/>
</dbReference>
<dbReference type="PANTHER" id="PTHR24305:SF166">
    <property type="entry name" value="CYTOCHROME P450 12A4, MITOCHONDRIAL-RELATED"/>
    <property type="match status" value="1"/>
</dbReference>
<dbReference type="SUPFAM" id="SSF48264">
    <property type="entry name" value="Cytochrome P450"/>
    <property type="match status" value="1"/>
</dbReference>
<evidence type="ECO:0000313" key="5">
    <source>
        <dbReference type="EMBL" id="KAL2285749.1"/>
    </source>
</evidence>
<dbReference type="EMBL" id="JBAWTH010000028">
    <property type="protein sequence ID" value="KAL2285749.1"/>
    <property type="molecule type" value="Genomic_DNA"/>
</dbReference>
<reference evidence="5 6" key="1">
    <citation type="submission" date="2024-03" db="EMBL/GenBank/DDBJ databases">
        <title>A high-quality draft genome sequence of Diaporthe vaccinii, a causative agent of upright dieback and viscid rot disease in cranberry plants.</title>
        <authorList>
            <person name="Sarrasin M."/>
            <person name="Lang B.F."/>
            <person name="Burger G."/>
        </authorList>
    </citation>
    <scope>NUCLEOTIDE SEQUENCE [LARGE SCALE GENOMIC DNA]</scope>
    <source>
        <strain evidence="5 6">IS7</strain>
    </source>
</reference>
<evidence type="ECO:0000313" key="6">
    <source>
        <dbReference type="Proteomes" id="UP001600888"/>
    </source>
</evidence>
<dbReference type="InterPro" id="IPR050121">
    <property type="entry name" value="Cytochrome_P450_monoxygenase"/>
</dbReference>
<evidence type="ECO:0000256" key="4">
    <source>
        <dbReference type="ARBA" id="ARBA00023004"/>
    </source>
</evidence>
<organism evidence="5 6">
    <name type="scientific">Diaporthe vaccinii</name>
    <dbReference type="NCBI Taxonomy" id="105482"/>
    <lineage>
        <taxon>Eukaryota</taxon>
        <taxon>Fungi</taxon>
        <taxon>Dikarya</taxon>
        <taxon>Ascomycota</taxon>
        <taxon>Pezizomycotina</taxon>
        <taxon>Sordariomycetes</taxon>
        <taxon>Sordariomycetidae</taxon>
        <taxon>Diaporthales</taxon>
        <taxon>Diaporthaceae</taxon>
        <taxon>Diaporthe</taxon>
        <taxon>Diaporthe eres species complex</taxon>
    </lineage>
</organism>
<dbReference type="InterPro" id="IPR001128">
    <property type="entry name" value="Cyt_P450"/>
</dbReference>
<keyword evidence="6" id="KW-1185">Reference proteome</keyword>
<protein>
    <recommendedName>
        <fullName evidence="7">Cytochrome P450</fullName>
    </recommendedName>
</protein>
<proteinExistence type="inferred from homology"/>
<dbReference type="PANTHER" id="PTHR24305">
    <property type="entry name" value="CYTOCHROME P450"/>
    <property type="match status" value="1"/>
</dbReference>
<dbReference type="InterPro" id="IPR036396">
    <property type="entry name" value="Cyt_P450_sf"/>
</dbReference>
<evidence type="ECO:0008006" key="7">
    <source>
        <dbReference type="Google" id="ProtNLM"/>
    </source>
</evidence>
<evidence type="ECO:0000256" key="2">
    <source>
        <dbReference type="ARBA" id="ARBA00022617"/>
    </source>
</evidence>
<dbReference type="PRINTS" id="PR00385">
    <property type="entry name" value="P450"/>
</dbReference>
<name>A0ABR4ETI5_9PEZI</name>
<comment type="similarity">
    <text evidence="1">Belongs to the cytochrome P450 family.</text>
</comment>
<keyword evidence="4" id="KW-0408">Iron</keyword>
<accession>A0ABR4ETI5</accession>
<gene>
    <name evidence="5" type="ORF">FJTKL_07479</name>
</gene>
<dbReference type="PRINTS" id="PR00463">
    <property type="entry name" value="EP450I"/>
</dbReference>
<dbReference type="CDD" id="cd11070">
    <property type="entry name" value="CYP56-like"/>
    <property type="match status" value="1"/>
</dbReference>
<keyword evidence="2" id="KW-0349">Heme</keyword>
<dbReference type="Proteomes" id="UP001600888">
    <property type="component" value="Unassembled WGS sequence"/>
</dbReference>
<dbReference type="Gene3D" id="1.10.630.10">
    <property type="entry name" value="Cytochrome P450"/>
    <property type="match status" value="1"/>
</dbReference>
<evidence type="ECO:0000256" key="1">
    <source>
        <dbReference type="ARBA" id="ARBA00010617"/>
    </source>
</evidence>
<keyword evidence="3" id="KW-0479">Metal-binding</keyword>
<evidence type="ECO:0000256" key="3">
    <source>
        <dbReference type="ARBA" id="ARBA00022723"/>
    </source>
</evidence>